<dbReference type="PRINTS" id="PR00834">
    <property type="entry name" value="PROTEASES2C"/>
</dbReference>
<evidence type="ECO:0000313" key="6">
    <source>
        <dbReference type="EMBL" id="TQD44755.1"/>
    </source>
</evidence>
<feature type="compositionally biased region" description="Low complexity" evidence="3">
    <location>
        <begin position="37"/>
        <end position="55"/>
    </location>
</feature>
<dbReference type="InterPro" id="IPR009003">
    <property type="entry name" value="Peptidase_S1_PA"/>
</dbReference>
<dbReference type="PROSITE" id="PS50106">
    <property type="entry name" value="PDZ"/>
    <property type="match status" value="1"/>
</dbReference>
<feature type="compositionally biased region" description="Polar residues" evidence="3">
    <location>
        <begin position="98"/>
        <end position="134"/>
    </location>
</feature>
<dbReference type="EMBL" id="VICB01000003">
    <property type="protein sequence ID" value="TQD44755.1"/>
    <property type="molecule type" value="Genomic_DNA"/>
</dbReference>
<name>A0A508ACH8_9ACTO</name>
<dbReference type="SMART" id="SM00228">
    <property type="entry name" value="PDZ"/>
    <property type="match status" value="1"/>
</dbReference>
<dbReference type="InterPro" id="IPR001940">
    <property type="entry name" value="Peptidase_S1C"/>
</dbReference>
<comment type="caution">
    <text evidence="6">The sequence shown here is derived from an EMBL/GenBank/DDBJ whole genome shotgun (WGS) entry which is preliminary data.</text>
</comment>
<evidence type="ECO:0000256" key="4">
    <source>
        <dbReference type="SAM" id="Phobius"/>
    </source>
</evidence>
<dbReference type="AlphaFoldDB" id="A0A508ACH8"/>
<keyword evidence="4" id="KW-1133">Transmembrane helix</keyword>
<organism evidence="6 7">
    <name type="scientific">Actinomyces johnsonii</name>
    <dbReference type="NCBI Taxonomy" id="544581"/>
    <lineage>
        <taxon>Bacteria</taxon>
        <taxon>Bacillati</taxon>
        <taxon>Actinomycetota</taxon>
        <taxon>Actinomycetes</taxon>
        <taxon>Actinomycetales</taxon>
        <taxon>Actinomycetaceae</taxon>
        <taxon>Actinomyces</taxon>
    </lineage>
</organism>
<dbReference type="GO" id="GO:0006508">
    <property type="term" value="P:proteolysis"/>
    <property type="evidence" value="ECO:0007669"/>
    <property type="project" value="UniProtKB-KW"/>
</dbReference>
<evidence type="ECO:0000256" key="1">
    <source>
        <dbReference type="ARBA" id="ARBA00022670"/>
    </source>
</evidence>
<feature type="domain" description="PDZ" evidence="5">
    <location>
        <begin position="540"/>
        <end position="627"/>
    </location>
</feature>
<dbReference type="InterPro" id="IPR036034">
    <property type="entry name" value="PDZ_sf"/>
</dbReference>
<dbReference type="PANTHER" id="PTHR43343">
    <property type="entry name" value="PEPTIDASE S12"/>
    <property type="match status" value="1"/>
</dbReference>
<feature type="transmembrane region" description="Helical" evidence="4">
    <location>
        <begin position="264"/>
        <end position="289"/>
    </location>
</feature>
<dbReference type="Pfam" id="PF13180">
    <property type="entry name" value="PDZ_2"/>
    <property type="match status" value="1"/>
</dbReference>
<accession>A0A508ACH8</accession>
<dbReference type="PANTHER" id="PTHR43343:SF3">
    <property type="entry name" value="PROTEASE DO-LIKE 8, CHLOROPLASTIC"/>
    <property type="match status" value="1"/>
</dbReference>
<dbReference type="Pfam" id="PF13365">
    <property type="entry name" value="Trypsin_2"/>
    <property type="match status" value="1"/>
</dbReference>
<keyword evidence="1" id="KW-0645">Protease</keyword>
<evidence type="ECO:0000256" key="3">
    <source>
        <dbReference type="SAM" id="MobiDB-lite"/>
    </source>
</evidence>
<feature type="compositionally biased region" description="Polar residues" evidence="3">
    <location>
        <begin position="198"/>
        <end position="207"/>
    </location>
</feature>
<dbReference type="Gene3D" id="2.30.42.10">
    <property type="match status" value="1"/>
</dbReference>
<keyword evidence="4" id="KW-0472">Membrane</keyword>
<sequence>MSGYDETNPETYRPTEPSRAADGSYPGVGSQSAASQGTPGAAASGSEPPSESPSRAGDEDLSQAYGADASQSEPVLPGTAQAADAENAEYTRPLPADQPTSQMPADQPTSQMPADQPTSLYAQSAQGSSPSYEEQQGQYQPAQGQYQPQQQLYQQSYQQSYQQGQPDQYPAISQGQPATSYSQSSAAQQPYQAHLGSPYTSVPTTSGGYDFPRTEDHGGGGPVGGSQAGPSSYAPVGAAGESFYAASNASSGESGKKRRRGPGWVALVASVVVASLLGAGGAVGVVKYLDVRDGTLSSRSSAAPTAIATGDTTKTVNSSGQAPDWEAVSAAVSNAVVSIAIATERGTALGSGVIYDKDGHIITNNHVVAGAAKIQVTLADGRVYDADTTGTDPATDLAVIQLKDAPDNLTVAQLGDSDKLTTGQDVMAIGNPLGLSSTVTTGIISALDRPVVNAQGEDGEGGSDSGSSSSTVYTNAIQIDAAINPGNSGGPLFDEKGRVIGITSSIATMGRSSSGEGGSGSIGIGFAIPVKLAEKVAKQLIESGTATHAYLGVTLETGSAESDGAKRAGAKIASVEGDSPADKAGLKKDDVVIAIDGKTTSQGSALTGYVRQYSANDKVKLTVIRDSKKKDIEVTLAERKDS</sequence>
<dbReference type="SUPFAM" id="SSF50494">
    <property type="entry name" value="Trypsin-like serine proteases"/>
    <property type="match status" value="1"/>
</dbReference>
<dbReference type="Gene3D" id="2.40.10.120">
    <property type="match status" value="1"/>
</dbReference>
<feature type="region of interest" description="Disordered" evidence="3">
    <location>
        <begin position="1"/>
        <end position="234"/>
    </location>
</feature>
<evidence type="ECO:0000256" key="2">
    <source>
        <dbReference type="ARBA" id="ARBA00022801"/>
    </source>
</evidence>
<protein>
    <submittedName>
        <fullName evidence="6">PDZ domain-containing protein</fullName>
    </submittedName>
</protein>
<feature type="compositionally biased region" description="Low complexity" evidence="3">
    <location>
        <begin position="135"/>
        <end position="193"/>
    </location>
</feature>
<dbReference type="InterPro" id="IPR051201">
    <property type="entry name" value="Chloro_Bact_Ser_Proteases"/>
</dbReference>
<dbReference type="GO" id="GO:0004252">
    <property type="term" value="F:serine-type endopeptidase activity"/>
    <property type="evidence" value="ECO:0007669"/>
    <property type="project" value="InterPro"/>
</dbReference>
<evidence type="ECO:0000259" key="5">
    <source>
        <dbReference type="PROSITE" id="PS50106"/>
    </source>
</evidence>
<reference evidence="6 7" key="1">
    <citation type="submission" date="2019-06" db="EMBL/GenBank/DDBJ databases">
        <title>Draft genome sequence of Actinomyces johnsonii CCUG 34287T.</title>
        <authorList>
            <person name="Salva-Serra F."/>
            <person name="Cardew S."/>
            <person name="Moore E."/>
        </authorList>
    </citation>
    <scope>NUCLEOTIDE SEQUENCE [LARGE SCALE GENOMIC DNA]</scope>
    <source>
        <strain evidence="6 7">CCUG 34287</strain>
    </source>
</reference>
<keyword evidence="4" id="KW-0812">Transmembrane</keyword>
<evidence type="ECO:0000313" key="7">
    <source>
        <dbReference type="Proteomes" id="UP000319010"/>
    </source>
</evidence>
<dbReference type="RefSeq" id="WP_141423561.1">
    <property type="nucleotide sequence ID" value="NZ_JASPFB010000001.1"/>
</dbReference>
<proteinExistence type="predicted"/>
<dbReference type="InterPro" id="IPR001478">
    <property type="entry name" value="PDZ"/>
</dbReference>
<keyword evidence="2" id="KW-0378">Hydrolase</keyword>
<gene>
    <name evidence="6" type="ORF">FK256_02480</name>
</gene>
<dbReference type="Proteomes" id="UP000319010">
    <property type="component" value="Unassembled WGS sequence"/>
</dbReference>
<dbReference type="SUPFAM" id="SSF50156">
    <property type="entry name" value="PDZ domain-like"/>
    <property type="match status" value="1"/>
</dbReference>